<protein>
    <recommendedName>
        <fullName evidence="7">PepSY domain-containing protein</fullName>
    </recommendedName>
</protein>
<dbReference type="AlphaFoldDB" id="A0AAP9J2M3"/>
<reference evidence="3 6" key="2">
    <citation type="submission" date="2022-05" db="EMBL/GenBank/DDBJ databases">
        <title>Genome Sequencing of Bee-Associated Microbes.</title>
        <authorList>
            <person name="Dunlap C."/>
        </authorList>
    </citation>
    <scope>NUCLEOTIDE SEQUENCE [LARGE SCALE GENOMIC DNA]</scope>
    <source>
        <strain evidence="3 6">NRRL B-14613</strain>
    </source>
</reference>
<evidence type="ECO:0000313" key="4">
    <source>
        <dbReference type="EMBL" id="QDM45669.1"/>
    </source>
</evidence>
<feature type="region of interest" description="Disordered" evidence="1">
    <location>
        <begin position="29"/>
        <end position="48"/>
    </location>
</feature>
<keyword evidence="2" id="KW-0732">Signal</keyword>
<organism evidence="4 5">
    <name type="scientific">Paenibacillus thiaminolyticus</name>
    <name type="common">Bacillus thiaminolyticus</name>
    <dbReference type="NCBI Taxonomy" id="49283"/>
    <lineage>
        <taxon>Bacteria</taxon>
        <taxon>Bacillati</taxon>
        <taxon>Bacillota</taxon>
        <taxon>Bacilli</taxon>
        <taxon>Bacillales</taxon>
        <taxon>Paenibacillaceae</taxon>
        <taxon>Paenibacillus</taxon>
    </lineage>
</organism>
<feature type="chain" id="PRO_5042840453" description="PepSY domain-containing protein" evidence="2">
    <location>
        <begin position="22"/>
        <end position="338"/>
    </location>
</feature>
<evidence type="ECO:0000313" key="3">
    <source>
        <dbReference type="EMBL" id="MCY9606050.1"/>
    </source>
</evidence>
<evidence type="ECO:0000256" key="2">
    <source>
        <dbReference type="SAM" id="SignalP"/>
    </source>
</evidence>
<evidence type="ECO:0000313" key="6">
    <source>
        <dbReference type="Proteomes" id="UP001209276"/>
    </source>
</evidence>
<dbReference type="RefSeq" id="WP_087443041.1">
    <property type="nucleotide sequence ID" value="NZ_CABMNB010000030.1"/>
</dbReference>
<feature type="signal peptide" evidence="2">
    <location>
        <begin position="1"/>
        <end position="21"/>
    </location>
</feature>
<feature type="compositionally biased region" description="Basic and acidic residues" evidence="1">
    <location>
        <begin position="31"/>
        <end position="48"/>
    </location>
</feature>
<reference evidence="4 5" key="1">
    <citation type="submission" date="2019-07" db="EMBL/GenBank/DDBJ databases">
        <title>Paenibacillus thiaminolyticus NRRL B-4156.</title>
        <authorList>
            <person name="Hehnly C."/>
            <person name="Zhang L."/>
        </authorList>
    </citation>
    <scope>NUCLEOTIDE SEQUENCE [LARGE SCALE GENOMIC DNA]</scope>
    <source>
        <strain evidence="4 5">NRRL B-4156</strain>
    </source>
</reference>
<gene>
    <name evidence="4" type="ORF">FLT43_20935</name>
    <name evidence="3" type="ORF">M5W83_02500</name>
</gene>
<dbReference type="EMBL" id="CP041405">
    <property type="protein sequence ID" value="QDM45669.1"/>
    <property type="molecule type" value="Genomic_DNA"/>
</dbReference>
<evidence type="ECO:0008006" key="7">
    <source>
        <dbReference type="Google" id="ProtNLM"/>
    </source>
</evidence>
<sequence length="338" mass="38112">MNVKKAILASMIVSSMLVTLAGPIPAGAEAAQEHQQEQQQSDSKKVPIDKKLVPKLQKAVKQFAGKEMKLQDVGEFDNEARTVVEVKSEDGNYRAYFEHKSGRIWGVSGDTTIDKIGKKDKDEILEILKGMYSKKTYKFDKEVVMYTNYDDKNEKLTDHVTYQLRGKDFTVSLDTWPQDKRLYGVNIRFDKKELDSKLLKTAAEAVKTALDHEFDVTEAALVYTGDRGNSWVLEDDNAMVYVEAKTGKATNFYHHARKQVTTNKVITEKEAKEKVAPIAKELFNIDISKSEVKWDSLYKDYCFFIQNKGTVVRAALDADKNVVYLKSGDNASHGGDGV</sequence>
<evidence type="ECO:0000256" key="1">
    <source>
        <dbReference type="SAM" id="MobiDB-lite"/>
    </source>
</evidence>
<keyword evidence="6" id="KW-1185">Reference proteome</keyword>
<dbReference type="Proteomes" id="UP000315377">
    <property type="component" value="Chromosome"/>
</dbReference>
<dbReference type="EMBL" id="JAMDMM010000006">
    <property type="protein sequence ID" value="MCY9606050.1"/>
    <property type="molecule type" value="Genomic_DNA"/>
</dbReference>
<proteinExistence type="predicted"/>
<dbReference type="GeneID" id="76998429"/>
<dbReference type="Proteomes" id="UP001209276">
    <property type="component" value="Unassembled WGS sequence"/>
</dbReference>
<evidence type="ECO:0000313" key="5">
    <source>
        <dbReference type="Proteomes" id="UP000315377"/>
    </source>
</evidence>
<name>A0AAP9J2M3_PANTH</name>
<accession>A0AAP9J2M3</accession>